<name>A0A1M7Y764_9BACT</name>
<evidence type="ECO:0000313" key="1">
    <source>
        <dbReference type="EMBL" id="SHO48358.1"/>
    </source>
</evidence>
<reference evidence="1 2" key="1">
    <citation type="submission" date="2016-12" db="EMBL/GenBank/DDBJ databases">
        <authorList>
            <person name="Song W.-J."/>
            <person name="Kurnit D.M."/>
        </authorList>
    </citation>
    <scope>NUCLEOTIDE SEQUENCE [LARGE SCALE GENOMIC DNA]</scope>
    <source>
        <strain evidence="1 2">DSM 18488</strain>
    </source>
</reference>
<dbReference type="EMBL" id="FRFE01000009">
    <property type="protein sequence ID" value="SHO48358.1"/>
    <property type="molecule type" value="Genomic_DNA"/>
</dbReference>
<dbReference type="STRING" id="1121416.SAMN02745220_02279"/>
<proteinExistence type="predicted"/>
<organism evidence="1 2">
    <name type="scientific">Desulfopila aestuarii DSM 18488</name>
    <dbReference type="NCBI Taxonomy" id="1121416"/>
    <lineage>
        <taxon>Bacteria</taxon>
        <taxon>Pseudomonadati</taxon>
        <taxon>Thermodesulfobacteriota</taxon>
        <taxon>Desulfobulbia</taxon>
        <taxon>Desulfobulbales</taxon>
        <taxon>Desulfocapsaceae</taxon>
        <taxon>Desulfopila</taxon>
    </lineage>
</organism>
<sequence length="79" mass="8196">MSCACGCKGGALTDEQKKILEALANMTDPCGTKEVVAATGLESKLVTSRITAMKKQGLIGTPVRCKHAITDEGKAALKC</sequence>
<evidence type="ECO:0000313" key="2">
    <source>
        <dbReference type="Proteomes" id="UP000184603"/>
    </source>
</evidence>
<dbReference type="Gene3D" id="1.10.10.10">
    <property type="entry name" value="Winged helix-like DNA-binding domain superfamily/Winged helix DNA-binding domain"/>
    <property type="match status" value="1"/>
</dbReference>
<dbReference type="AlphaFoldDB" id="A0A1M7Y764"/>
<keyword evidence="2" id="KW-1185">Reference proteome</keyword>
<dbReference type="InterPro" id="IPR036390">
    <property type="entry name" value="WH_DNA-bd_sf"/>
</dbReference>
<dbReference type="SUPFAM" id="SSF46785">
    <property type="entry name" value="Winged helix' DNA-binding domain"/>
    <property type="match status" value="1"/>
</dbReference>
<dbReference type="RefSeq" id="WP_073613568.1">
    <property type="nucleotide sequence ID" value="NZ_FRFE01000009.1"/>
</dbReference>
<accession>A0A1M7Y764</accession>
<protein>
    <submittedName>
        <fullName evidence="1">Uncharacterized protein</fullName>
    </submittedName>
</protein>
<dbReference type="InterPro" id="IPR036388">
    <property type="entry name" value="WH-like_DNA-bd_sf"/>
</dbReference>
<gene>
    <name evidence="1" type="ORF">SAMN02745220_02279</name>
</gene>
<dbReference type="Proteomes" id="UP000184603">
    <property type="component" value="Unassembled WGS sequence"/>
</dbReference>